<organism evidence="2 3">
    <name type="scientific">Methylorubrum aminovorans</name>
    <dbReference type="NCBI Taxonomy" id="269069"/>
    <lineage>
        <taxon>Bacteria</taxon>
        <taxon>Pseudomonadati</taxon>
        <taxon>Pseudomonadota</taxon>
        <taxon>Alphaproteobacteria</taxon>
        <taxon>Hyphomicrobiales</taxon>
        <taxon>Methylobacteriaceae</taxon>
        <taxon>Methylorubrum</taxon>
    </lineage>
</organism>
<accession>A0ABQ4UEJ7</accession>
<evidence type="ECO:0000313" key="3">
    <source>
        <dbReference type="Proteomes" id="UP001055039"/>
    </source>
</evidence>
<gene>
    <name evidence="2" type="ORF">LNAOJCKE_2942</name>
</gene>
<keyword evidence="3" id="KW-1185">Reference proteome</keyword>
<dbReference type="EMBL" id="BPRC01000009">
    <property type="protein sequence ID" value="GJE65731.1"/>
    <property type="molecule type" value="Genomic_DNA"/>
</dbReference>
<reference evidence="2" key="1">
    <citation type="journal article" date="2021" name="Front. Microbiol.">
        <title>Comprehensive Comparative Genomics and Phenotyping of Methylobacterium Species.</title>
        <authorList>
            <person name="Alessa O."/>
            <person name="Ogura Y."/>
            <person name="Fujitani Y."/>
            <person name="Takami H."/>
            <person name="Hayashi T."/>
            <person name="Sahin N."/>
            <person name="Tani A."/>
        </authorList>
    </citation>
    <scope>NUCLEOTIDE SEQUENCE</scope>
    <source>
        <strain evidence="2">NBRC 15686</strain>
    </source>
</reference>
<evidence type="ECO:0000256" key="1">
    <source>
        <dbReference type="SAM" id="Phobius"/>
    </source>
</evidence>
<proteinExistence type="predicted"/>
<protein>
    <submittedName>
        <fullName evidence="2">Uncharacterized protein</fullName>
    </submittedName>
</protein>
<comment type="caution">
    <text evidence="2">The sequence shown here is derived from an EMBL/GenBank/DDBJ whole genome shotgun (WGS) entry which is preliminary data.</text>
</comment>
<keyword evidence="1" id="KW-1133">Transmembrane helix</keyword>
<reference evidence="2" key="2">
    <citation type="submission" date="2021-08" db="EMBL/GenBank/DDBJ databases">
        <authorList>
            <person name="Tani A."/>
            <person name="Ola A."/>
            <person name="Ogura Y."/>
            <person name="Katsura K."/>
            <person name="Hayashi T."/>
        </authorList>
    </citation>
    <scope>NUCLEOTIDE SEQUENCE</scope>
    <source>
        <strain evidence="2">NBRC 15686</strain>
    </source>
</reference>
<dbReference type="Proteomes" id="UP001055039">
    <property type="component" value="Unassembled WGS sequence"/>
</dbReference>
<sequence>MPILIAIMLLKLLTLAGSIALTAGFVGLFAFKDTLGPHLAALWLGGFLAVAAGEDGAWWIGRHAAKTIETEP</sequence>
<keyword evidence="1" id="KW-0812">Transmembrane</keyword>
<feature type="transmembrane region" description="Helical" evidence="1">
    <location>
        <begin position="40"/>
        <end position="60"/>
    </location>
</feature>
<name>A0ABQ4UEJ7_9HYPH</name>
<evidence type="ECO:0000313" key="2">
    <source>
        <dbReference type="EMBL" id="GJE65731.1"/>
    </source>
</evidence>
<keyword evidence="1" id="KW-0472">Membrane</keyword>
<dbReference type="RefSeq" id="WP_238225152.1">
    <property type="nucleotide sequence ID" value="NZ_BAAADH010000024.1"/>
</dbReference>